<protein>
    <submittedName>
        <fullName evidence="1">Uncharacterized protein</fullName>
    </submittedName>
</protein>
<comment type="caution">
    <text evidence="1">The sequence shown here is derived from an EMBL/GenBank/DDBJ whole genome shotgun (WGS) entry which is preliminary data.</text>
</comment>
<proteinExistence type="predicted"/>
<evidence type="ECO:0000313" key="1">
    <source>
        <dbReference type="EMBL" id="MED6200734.1"/>
    </source>
</evidence>
<accession>A0ABU6XSM1</accession>
<dbReference type="EMBL" id="JASCZI010213038">
    <property type="protein sequence ID" value="MED6200734.1"/>
    <property type="molecule type" value="Genomic_DNA"/>
</dbReference>
<name>A0ABU6XSM1_9FABA</name>
<evidence type="ECO:0000313" key="2">
    <source>
        <dbReference type="Proteomes" id="UP001341840"/>
    </source>
</evidence>
<keyword evidence="2" id="KW-1185">Reference proteome</keyword>
<dbReference type="Proteomes" id="UP001341840">
    <property type="component" value="Unassembled WGS sequence"/>
</dbReference>
<sequence>MVNPREECKPVSLMIVEETPIKEEKVEAEPKASFIAPSPPSLLAENAPPFPTPKLKSEGKSVSPVIFDHDRIKAPIEQRFAAVRSSYRPLYVYHTCNPWVSHPPTPYPSSTFCSKLA</sequence>
<reference evidence="1 2" key="1">
    <citation type="journal article" date="2023" name="Plants (Basel)">
        <title>Bridging the Gap: Combining Genomics and Transcriptomics Approaches to Understand Stylosanthes scabra, an Orphan Legume from the Brazilian Caatinga.</title>
        <authorList>
            <person name="Ferreira-Neto J.R.C."/>
            <person name="da Silva M.D."/>
            <person name="Binneck E."/>
            <person name="de Melo N.F."/>
            <person name="da Silva R.H."/>
            <person name="de Melo A.L.T.M."/>
            <person name="Pandolfi V."/>
            <person name="Bustamante F.O."/>
            <person name="Brasileiro-Vidal A.C."/>
            <person name="Benko-Iseppon A.M."/>
        </authorList>
    </citation>
    <scope>NUCLEOTIDE SEQUENCE [LARGE SCALE GENOMIC DNA]</scope>
    <source>
        <tissue evidence="1">Leaves</tissue>
    </source>
</reference>
<organism evidence="1 2">
    <name type="scientific">Stylosanthes scabra</name>
    <dbReference type="NCBI Taxonomy" id="79078"/>
    <lineage>
        <taxon>Eukaryota</taxon>
        <taxon>Viridiplantae</taxon>
        <taxon>Streptophyta</taxon>
        <taxon>Embryophyta</taxon>
        <taxon>Tracheophyta</taxon>
        <taxon>Spermatophyta</taxon>
        <taxon>Magnoliopsida</taxon>
        <taxon>eudicotyledons</taxon>
        <taxon>Gunneridae</taxon>
        <taxon>Pentapetalae</taxon>
        <taxon>rosids</taxon>
        <taxon>fabids</taxon>
        <taxon>Fabales</taxon>
        <taxon>Fabaceae</taxon>
        <taxon>Papilionoideae</taxon>
        <taxon>50 kb inversion clade</taxon>
        <taxon>dalbergioids sensu lato</taxon>
        <taxon>Dalbergieae</taxon>
        <taxon>Pterocarpus clade</taxon>
        <taxon>Stylosanthes</taxon>
    </lineage>
</organism>
<gene>
    <name evidence="1" type="ORF">PIB30_088216</name>
</gene>